<sequence>MTDGSYFQPAKRGELHELKEELHSSNKEKKKEAVKKVIAAMTVGKDVSSLFPDVVNCMQTTNMELKKLVYLYVINYAKAQPELAILAINTFRKDSLDPNPLIRALAVRTMGCIRLEEITEYLVEPLRRSCKDPDPYVRKTAAICVAKLFSIRPDMVGEEGFVEELTTLLSDSNPVVVANAVAALSEISENSGKNYIKNILNAKETNVNKLLAALNECTEWGQVFILDALAQFEPETPRAAESVLDRVTARLSHANSAVVLSAIKVVMKLLDKVTNPDVVRVVQRKLCPPLVTLLSAEPEIQYVALRNIELIVEKRPSVLASEVKIFFCKYNDPVYVKIEKLDILVRLVSDKNIDQVLNELKEYATEVDVDFVRKAVRCIGRCAIKLDCAAERCVAVLLDLIQTKVNYVVQEAIVAIKDIFRKYPNQYESMISTLCENLETLDEPAAKASMVWIVGEYVDRIDNADELLETFLETFHDEPSVVQLQLLTATVKLFLKKPAHTQDLVTKVLKMATEETYNPDLRDRAYIYWRMLARNPEAAKKVVFAPKPPINVDADALDYRTLDRLIGNISLLSSVYHKAPETFVARVVRPADAQPKEVGGSSSDGESTDTRVERVKESMKKQHYSSDEKEGESSDASSEESESDSEGPTDLLGLNDEAAPRKKGTKESNNDLFDLSFSSATSAGVAKTVVLAADRPGNQGRVGLQVSAALTRDQGQIHIHLSFLNKSAMPLSGWAMQFNRNSFGLAPAGNLQAADLLPGQSAEATVPVASGQLNSNTAPEQPLSLQVAVKTNLDIFCFVVPFDLSVVLQENCPTDKEAFRQKWQAIGEARQSALVAAAPSNQSPEEVTKQMEAANISLVAQRSADTFDALYFAATTTNNLGVLAEVSLQRNGNAVKLVTRSEAAALIPLFNTTICTALRLTPRA</sequence>
<dbReference type="InterPro" id="IPR009028">
    <property type="entry name" value="Coatomer/calthrin_app_sub_C"/>
</dbReference>
<dbReference type="InterPro" id="IPR012295">
    <property type="entry name" value="TBP_dom_sf"/>
</dbReference>
<reference evidence="10" key="1">
    <citation type="submission" date="2011-02" db="EMBL/GenBank/DDBJ databases">
        <authorList>
            <person name="Aslett M."/>
        </authorList>
    </citation>
    <scope>NUCLEOTIDE SEQUENCE</scope>
    <source>
        <strain evidence="10">Liverpool</strain>
    </source>
</reference>
<reference evidence="12" key="3">
    <citation type="journal article" date="2012" name="PLoS Pathog.">
        <title>Comparative genomics of the apicomplexan parasites Toxoplasma gondii and Neospora caninum: Coccidia differing in host range and transmission strategy.</title>
        <authorList>
            <person name="Reid A.J."/>
            <person name="Vermont S.J."/>
            <person name="Cotton J.A."/>
            <person name="Harris D."/>
            <person name="Hill-Cawthorne G.A."/>
            <person name="Konen-Waisman S."/>
            <person name="Latham S.M."/>
            <person name="Mourier T."/>
            <person name="Norton R."/>
            <person name="Quail M.A."/>
            <person name="Sanders M."/>
            <person name="Shanmugam D."/>
            <person name="Sohal A."/>
            <person name="Wasmuth J.D."/>
            <person name="Brunk B."/>
            <person name="Grigg M.E."/>
            <person name="Howard J.C."/>
            <person name="Parkinson J."/>
            <person name="Roos D.S."/>
            <person name="Trees A.J."/>
            <person name="Berriman M."/>
            <person name="Pain A."/>
            <person name="Wastling J.M."/>
        </authorList>
    </citation>
    <scope>NUCLEOTIDE SEQUENCE [LARGE SCALE GENOMIC DNA]</scope>
    <source>
        <strain evidence="12">Liverpool</strain>
    </source>
</reference>
<comment type="subcellular location">
    <subcellularLocation>
        <location evidence="1">Endomembrane system</location>
    </subcellularLocation>
</comment>
<dbReference type="Gene3D" id="2.60.40.1150">
    <property type="match status" value="1"/>
</dbReference>
<dbReference type="InterPro" id="IPR002553">
    <property type="entry name" value="Clathrin/coatomer_adapt-like_N"/>
</dbReference>
<gene>
    <name evidence="11" type="ORF">BN1204_017020</name>
    <name evidence="10" type="ORF">NCLIV_017020</name>
</gene>
<reference evidence="10" key="2">
    <citation type="submission" date="2011-03" db="EMBL/GenBank/DDBJ databases">
        <title>Comparative genomics and transcriptomics of Neospora caninum and Toxoplasma gondii.</title>
        <authorList>
            <person name="Reid A.J."/>
            <person name="Sohal A."/>
            <person name="Harris D."/>
            <person name="Quail M."/>
            <person name="Sanders M."/>
            <person name="Berriman M."/>
            <person name="Wastling J.M."/>
            <person name="Pain A."/>
        </authorList>
    </citation>
    <scope>NUCLEOTIDE SEQUENCE</scope>
    <source>
        <strain evidence="10">Liverpool</strain>
    </source>
</reference>
<dbReference type="OMA" id="NPPEVQW"/>
<dbReference type="PIRSF" id="PIRSF002291">
    <property type="entry name" value="AP_complex_beta"/>
    <property type="match status" value="1"/>
</dbReference>
<dbReference type="FunFam" id="2.60.40.1150:FF:000002">
    <property type="entry name" value="Beta-adaptin-like protein C"/>
    <property type="match status" value="1"/>
</dbReference>
<dbReference type="InterPro" id="IPR016024">
    <property type="entry name" value="ARM-type_fold"/>
</dbReference>
<keyword evidence="6 7" id="KW-0472">Membrane</keyword>
<accession>F0VDW7</accession>
<dbReference type="InterPro" id="IPR000225">
    <property type="entry name" value="Armadillo"/>
</dbReference>
<organism evidence="10 12">
    <name type="scientific">Neospora caninum (strain Liverpool)</name>
    <dbReference type="NCBI Taxonomy" id="572307"/>
    <lineage>
        <taxon>Eukaryota</taxon>
        <taxon>Sar</taxon>
        <taxon>Alveolata</taxon>
        <taxon>Apicomplexa</taxon>
        <taxon>Conoidasida</taxon>
        <taxon>Coccidia</taxon>
        <taxon>Eucoccidiorida</taxon>
        <taxon>Eimeriorina</taxon>
        <taxon>Sarcocystidae</taxon>
        <taxon>Neospora</taxon>
    </lineage>
</organism>
<dbReference type="GO" id="GO:0030276">
    <property type="term" value="F:clathrin binding"/>
    <property type="evidence" value="ECO:0007669"/>
    <property type="project" value="InterPro"/>
</dbReference>
<dbReference type="FunFam" id="1.25.10.10:FF:000002">
    <property type="entry name" value="AP complex subunit beta"/>
    <property type="match status" value="1"/>
</dbReference>
<evidence type="ECO:0000256" key="3">
    <source>
        <dbReference type="ARBA" id="ARBA00022448"/>
    </source>
</evidence>
<dbReference type="PANTHER" id="PTHR11134">
    <property type="entry name" value="ADAPTOR COMPLEX SUBUNIT BETA FAMILY MEMBER"/>
    <property type="match status" value="1"/>
</dbReference>
<keyword evidence="3 7" id="KW-0813">Transport</keyword>
<dbReference type="InterPro" id="IPR011989">
    <property type="entry name" value="ARM-like"/>
</dbReference>
<dbReference type="Pfam" id="PF01602">
    <property type="entry name" value="Adaptin_N"/>
    <property type="match status" value="1"/>
</dbReference>
<dbReference type="InterPro" id="IPR013037">
    <property type="entry name" value="Clathrin_b-adaptin_app_Ig-like"/>
</dbReference>
<dbReference type="GO" id="GO:0006886">
    <property type="term" value="P:intracellular protein transport"/>
    <property type="evidence" value="ECO:0007669"/>
    <property type="project" value="InterPro"/>
</dbReference>
<dbReference type="GO" id="GO:0031410">
    <property type="term" value="C:cytoplasmic vesicle"/>
    <property type="evidence" value="ECO:0007669"/>
    <property type="project" value="UniProtKB-ARBA"/>
</dbReference>
<dbReference type="SMART" id="SM01020">
    <property type="entry name" value="B2-adapt-app_C"/>
    <property type="match status" value="1"/>
</dbReference>
<dbReference type="Proteomes" id="UP000007494">
    <property type="component" value="Chromosome VI"/>
</dbReference>
<dbReference type="InterPro" id="IPR026739">
    <property type="entry name" value="AP_beta"/>
</dbReference>
<evidence type="ECO:0000313" key="12">
    <source>
        <dbReference type="Proteomes" id="UP000007494"/>
    </source>
</evidence>
<evidence type="ECO:0000256" key="8">
    <source>
        <dbReference type="SAM" id="MobiDB-lite"/>
    </source>
</evidence>
<dbReference type="SMART" id="SM00185">
    <property type="entry name" value="ARM"/>
    <property type="match status" value="2"/>
</dbReference>
<proteinExistence type="inferred from homology"/>
<dbReference type="Pfam" id="PF02883">
    <property type="entry name" value="Alpha_adaptinC2"/>
    <property type="match status" value="1"/>
</dbReference>
<evidence type="ECO:0000256" key="7">
    <source>
        <dbReference type="PIRNR" id="PIRNR002291"/>
    </source>
</evidence>
<dbReference type="GO" id="GO:0016192">
    <property type="term" value="P:vesicle-mediated transport"/>
    <property type="evidence" value="ECO:0007669"/>
    <property type="project" value="InterPro"/>
</dbReference>
<dbReference type="GeneID" id="13444619"/>
<dbReference type="InterPro" id="IPR015151">
    <property type="entry name" value="B-adaptin_app_sub_C"/>
</dbReference>
<feature type="domain" description="Beta-adaptin appendage C-terminal subdomain" evidence="9">
    <location>
        <begin position="808"/>
        <end position="919"/>
    </location>
</feature>
<comment type="similarity">
    <text evidence="2 7">Belongs to the adaptor complexes large subunit family.</text>
</comment>
<name>F0VDW7_NEOCL</name>
<dbReference type="SUPFAM" id="SSF48371">
    <property type="entry name" value="ARM repeat"/>
    <property type="match status" value="1"/>
</dbReference>
<evidence type="ECO:0000313" key="11">
    <source>
        <dbReference type="EMBL" id="CEL65872.1"/>
    </source>
</evidence>
<evidence type="ECO:0000313" key="10">
    <source>
        <dbReference type="EMBL" id="CBZ51910.1"/>
    </source>
</evidence>
<evidence type="ECO:0000256" key="6">
    <source>
        <dbReference type="ARBA" id="ARBA00023136"/>
    </source>
</evidence>
<dbReference type="EMBL" id="LN714480">
    <property type="protein sequence ID" value="CEL65872.1"/>
    <property type="molecule type" value="Genomic_DNA"/>
</dbReference>
<evidence type="ECO:0000259" key="9">
    <source>
        <dbReference type="SMART" id="SM01020"/>
    </source>
</evidence>
<dbReference type="Gene3D" id="3.30.310.10">
    <property type="entry name" value="TATA-Binding Protein"/>
    <property type="match status" value="1"/>
</dbReference>
<dbReference type="InterPro" id="IPR008152">
    <property type="entry name" value="Clathrin_a/b/g-adaptin_app_Ig"/>
</dbReference>
<dbReference type="SUPFAM" id="SSF55711">
    <property type="entry name" value="Subdomain of clathrin and coatomer appendage domain"/>
    <property type="match status" value="1"/>
</dbReference>
<feature type="region of interest" description="Disordered" evidence="8">
    <location>
        <begin position="593"/>
        <end position="672"/>
    </location>
</feature>
<feature type="compositionally biased region" description="Basic and acidic residues" evidence="8">
    <location>
        <begin position="608"/>
        <end position="632"/>
    </location>
</feature>
<dbReference type="GO" id="GO:0030131">
    <property type="term" value="C:clathrin adaptor complex"/>
    <property type="evidence" value="ECO:0007669"/>
    <property type="project" value="InterPro"/>
</dbReference>
<evidence type="ECO:0000256" key="4">
    <source>
        <dbReference type="ARBA" id="ARBA00022927"/>
    </source>
</evidence>
<dbReference type="InterPro" id="IPR016342">
    <property type="entry name" value="AP_complex_bsu_1_2_4"/>
</dbReference>
<feature type="compositionally biased region" description="Acidic residues" evidence="8">
    <location>
        <begin position="637"/>
        <end position="647"/>
    </location>
</feature>
<dbReference type="RefSeq" id="XP_003881943.1">
    <property type="nucleotide sequence ID" value="XM_003881894.1"/>
</dbReference>
<evidence type="ECO:0000256" key="2">
    <source>
        <dbReference type="ARBA" id="ARBA00006613"/>
    </source>
</evidence>
<dbReference type="OrthoDB" id="10254310at2759"/>
<dbReference type="InterPro" id="IPR013041">
    <property type="entry name" value="Clathrin_app_Ig-like_sf"/>
</dbReference>
<keyword evidence="5" id="KW-0007">Acetylation</keyword>
<dbReference type="EMBL" id="FR823387">
    <property type="protein sequence ID" value="CBZ51910.1"/>
    <property type="molecule type" value="Genomic_DNA"/>
</dbReference>
<dbReference type="GO" id="GO:0012505">
    <property type="term" value="C:endomembrane system"/>
    <property type="evidence" value="ECO:0007669"/>
    <property type="project" value="UniProtKB-SubCell"/>
</dbReference>
<dbReference type="AlphaFoldDB" id="F0VDW7"/>
<dbReference type="FunCoup" id="F0VDW7">
    <property type="interactions" value="377"/>
</dbReference>
<dbReference type="SUPFAM" id="SSF49348">
    <property type="entry name" value="Clathrin adaptor appendage domain"/>
    <property type="match status" value="1"/>
</dbReference>
<dbReference type="eggNOG" id="KOG1061">
    <property type="taxonomic scope" value="Eukaryota"/>
</dbReference>
<evidence type="ECO:0000256" key="5">
    <source>
        <dbReference type="ARBA" id="ARBA00022990"/>
    </source>
</evidence>
<keyword evidence="4 7" id="KW-0653">Protein transport</keyword>
<reference evidence="11" key="4">
    <citation type="journal article" date="2015" name="PLoS ONE">
        <title>Comprehensive Evaluation of Toxoplasma gondii VEG and Neospora caninum LIV Genomes with Tachyzoite Stage Transcriptome and Proteome Defines Novel Transcript Features.</title>
        <authorList>
            <person name="Ramaprasad A."/>
            <person name="Mourier T."/>
            <person name="Naeem R."/>
            <person name="Malas T.B."/>
            <person name="Moussa E."/>
            <person name="Panigrahi A."/>
            <person name="Vermont S.J."/>
            <person name="Otto T.D."/>
            <person name="Wastling J."/>
            <person name="Pain A."/>
        </authorList>
    </citation>
    <scope>NUCLEOTIDE SEQUENCE</scope>
    <source>
        <strain evidence="11">Liverpool</strain>
    </source>
</reference>
<protein>
    <recommendedName>
        <fullName evidence="7">AP complex subunit beta</fullName>
    </recommendedName>
</protein>
<dbReference type="InParanoid" id="F0VDW7"/>
<keyword evidence="12" id="KW-1185">Reference proteome</keyword>
<evidence type="ECO:0000256" key="1">
    <source>
        <dbReference type="ARBA" id="ARBA00004308"/>
    </source>
</evidence>
<dbReference type="VEuPathDB" id="ToxoDB:NCLIV_017020"/>
<dbReference type="Gene3D" id="1.25.10.10">
    <property type="entry name" value="Leucine-rich Repeat Variant"/>
    <property type="match status" value="1"/>
</dbReference>
<dbReference type="Pfam" id="PF09066">
    <property type="entry name" value="B2-adapt-app_C"/>
    <property type="match status" value="1"/>
</dbReference>